<dbReference type="EMBL" id="DROD01000646">
    <property type="protein sequence ID" value="HHJ53552.1"/>
    <property type="molecule type" value="Genomic_DNA"/>
</dbReference>
<dbReference type="PANTHER" id="PTHR45825:SF11">
    <property type="entry name" value="ALPHA AMYLASE DOMAIN-CONTAINING PROTEIN"/>
    <property type="match status" value="1"/>
</dbReference>
<comment type="catalytic activity">
    <reaction evidence="1">
        <text>[(1-&gt;4)-alpha-D-glucosyl](n) + ADP-alpha-D-glucose = [(1-&gt;4)-alpha-D-glucosyl](n+1) + ADP + H(+)</text>
        <dbReference type="Rhea" id="RHEA:18189"/>
        <dbReference type="Rhea" id="RHEA-COMP:9584"/>
        <dbReference type="Rhea" id="RHEA-COMP:9587"/>
        <dbReference type="ChEBI" id="CHEBI:15378"/>
        <dbReference type="ChEBI" id="CHEBI:15444"/>
        <dbReference type="ChEBI" id="CHEBI:57498"/>
        <dbReference type="ChEBI" id="CHEBI:456216"/>
        <dbReference type="EC" id="2.4.1.21"/>
    </reaction>
</comment>
<evidence type="ECO:0000256" key="4">
    <source>
        <dbReference type="ARBA" id="ARBA00010281"/>
    </source>
</evidence>
<comment type="caution">
    <text evidence="11">The sequence shown here is derived from an EMBL/GenBank/DDBJ whole genome shotgun (WGS) entry which is preliminary data.</text>
</comment>
<name>A0A7V5PRG8_CALAY</name>
<accession>A0A7V5PRG8</accession>
<comment type="similarity">
    <text evidence="4">Belongs to the glycosyltransferase 1 family. Bacterial/plant glycogen synthase subfamily.</text>
</comment>
<gene>
    <name evidence="11" type="ORF">ENJ89_10185</name>
</gene>
<evidence type="ECO:0000259" key="9">
    <source>
        <dbReference type="Pfam" id="PF00534"/>
    </source>
</evidence>
<protein>
    <recommendedName>
        <fullName evidence="5">starch synthase</fullName>
        <ecNumber evidence="5">2.4.1.21</ecNumber>
    </recommendedName>
</protein>
<dbReference type="AlphaFoldDB" id="A0A7V5PRG8"/>
<dbReference type="NCBIfam" id="TIGR02095">
    <property type="entry name" value="glgA"/>
    <property type="match status" value="1"/>
</dbReference>
<dbReference type="GO" id="GO:0009011">
    <property type="term" value="F:alpha-1,4-glucan glucosyltransferase (ADP-glucose donor) activity"/>
    <property type="evidence" value="ECO:0007669"/>
    <property type="project" value="UniProtKB-EC"/>
</dbReference>
<dbReference type="EC" id="2.4.1.21" evidence="5"/>
<evidence type="ECO:0000256" key="2">
    <source>
        <dbReference type="ARBA" id="ARBA00002764"/>
    </source>
</evidence>
<dbReference type="Proteomes" id="UP000886124">
    <property type="component" value="Unassembled WGS sequence"/>
</dbReference>
<dbReference type="InterPro" id="IPR001296">
    <property type="entry name" value="Glyco_trans_1"/>
</dbReference>
<dbReference type="InterPro" id="IPR013534">
    <property type="entry name" value="Starch_synth_cat_dom"/>
</dbReference>
<feature type="domain" description="Starch synthase catalytic" evidence="10">
    <location>
        <begin position="31"/>
        <end position="269"/>
    </location>
</feature>
<keyword evidence="8" id="KW-0320">Glycogen biosynthesis</keyword>
<evidence type="ECO:0000259" key="10">
    <source>
        <dbReference type="Pfam" id="PF08323"/>
    </source>
</evidence>
<dbReference type="Pfam" id="PF08323">
    <property type="entry name" value="Glyco_transf_5"/>
    <property type="match status" value="1"/>
</dbReference>
<comment type="pathway">
    <text evidence="3">Glycan biosynthesis; glycogen biosynthesis.</text>
</comment>
<dbReference type="InterPro" id="IPR011835">
    <property type="entry name" value="GS/SS"/>
</dbReference>
<dbReference type="SUPFAM" id="SSF53756">
    <property type="entry name" value="UDP-Glycosyltransferase/glycogen phosphorylase"/>
    <property type="match status" value="1"/>
</dbReference>
<dbReference type="HAMAP" id="MF_00484">
    <property type="entry name" value="Glycogen_synth"/>
    <property type="match status" value="1"/>
</dbReference>
<dbReference type="Gene3D" id="3.40.50.2000">
    <property type="entry name" value="Glycogen Phosphorylase B"/>
    <property type="match status" value="2"/>
</dbReference>
<evidence type="ECO:0000256" key="7">
    <source>
        <dbReference type="ARBA" id="ARBA00022679"/>
    </source>
</evidence>
<dbReference type="CDD" id="cd03791">
    <property type="entry name" value="GT5_Glycogen_synthase_DULL1-like"/>
    <property type="match status" value="1"/>
</dbReference>
<evidence type="ECO:0000256" key="3">
    <source>
        <dbReference type="ARBA" id="ARBA00004964"/>
    </source>
</evidence>
<evidence type="ECO:0000256" key="1">
    <source>
        <dbReference type="ARBA" id="ARBA00001478"/>
    </source>
</evidence>
<evidence type="ECO:0000256" key="5">
    <source>
        <dbReference type="ARBA" id="ARBA00012588"/>
    </source>
</evidence>
<comment type="function">
    <text evidence="2">Synthesizes alpha-1,4-glucan chains using ADP-glucose.</text>
</comment>
<dbReference type="GO" id="GO:0004373">
    <property type="term" value="F:alpha-1,4-glucan glucosyltransferase (UDP-glucose donor) activity"/>
    <property type="evidence" value="ECO:0007669"/>
    <property type="project" value="InterPro"/>
</dbReference>
<dbReference type="PANTHER" id="PTHR45825">
    <property type="entry name" value="GRANULE-BOUND STARCH SYNTHASE 1, CHLOROPLASTIC/AMYLOPLASTIC"/>
    <property type="match status" value="1"/>
</dbReference>
<keyword evidence="7" id="KW-0808">Transferase</keyword>
<evidence type="ECO:0000313" key="11">
    <source>
        <dbReference type="EMBL" id="HHJ53552.1"/>
    </source>
</evidence>
<dbReference type="Pfam" id="PF00534">
    <property type="entry name" value="Glycos_transf_1"/>
    <property type="match status" value="1"/>
</dbReference>
<organism evidence="11">
    <name type="scientific">Caldithrix abyssi</name>
    <dbReference type="NCBI Taxonomy" id="187145"/>
    <lineage>
        <taxon>Bacteria</taxon>
        <taxon>Pseudomonadati</taxon>
        <taxon>Calditrichota</taxon>
        <taxon>Calditrichia</taxon>
        <taxon>Calditrichales</taxon>
        <taxon>Calditrichaceae</taxon>
        <taxon>Caldithrix</taxon>
    </lineage>
</organism>
<evidence type="ECO:0000256" key="8">
    <source>
        <dbReference type="ARBA" id="ARBA00023056"/>
    </source>
</evidence>
<feature type="non-terminal residue" evidence="11">
    <location>
        <position position="456"/>
    </location>
</feature>
<feature type="domain" description="Glycosyl transferase family 1" evidence="9">
    <location>
        <begin position="325"/>
        <end position="452"/>
    </location>
</feature>
<proteinExistence type="inferred from homology"/>
<reference evidence="11" key="1">
    <citation type="journal article" date="2020" name="mSystems">
        <title>Genome- and Community-Level Interaction Insights into Carbon Utilization and Element Cycling Functions of Hydrothermarchaeota in Hydrothermal Sediment.</title>
        <authorList>
            <person name="Zhou Z."/>
            <person name="Liu Y."/>
            <person name="Xu W."/>
            <person name="Pan J."/>
            <person name="Luo Z.H."/>
            <person name="Li M."/>
        </authorList>
    </citation>
    <scope>NUCLEOTIDE SEQUENCE [LARGE SCALE GENOMIC DNA]</scope>
    <source>
        <strain evidence="11">HyVt-527</strain>
    </source>
</reference>
<dbReference type="GO" id="GO:0005978">
    <property type="term" value="P:glycogen biosynthetic process"/>
    <property type="evidence" value="ECO:0007669"/>
    <property type="project" value="UniProtKB-KW"/>
</dbReference>
<evidence type="ECO:0000256" key="6">
    <source>
        <dbReference type="ARBA" id="ARBA00022676"/>
    </source>
</evidence>
<sequence length="456" mass="51749">MVNRNRVPASSIVSGDLQVFITFYRVANLVKICFVSSEIAPLAKTGGLADVAGALGKYLKQNGHDIRMVMPLYSSIDTKDIDLYPVDFARNCILQMGDQQLSYDVYTTKLPGSETDVYLIHCPQLYNRPTIYTSDADEYLRFGLLNRAAIELCQRMGWAPDVFHLNDWQTALVPVYLKTLYAWDLLFRSTKTVFTIHNIAYQGKFHADVINSLGLNKFYHFFDGSDLYGGTLNFLKTGLLHADKLTTVSPTYAKEITTPEYGEGLNDLLLQRAHDLVGILNGVDYDVWNPEKDPYIPQHYSIKNPGKKKVNKKALLKKLGLSYSEKAPVLGMISRLVEQKGIDLLESVLPHILQKYDVRVVILGSGEEKYERFLYYTQLNFKDKMVFYRGYDYPLSHLIEAGSDIYLMPSRFEPCGLNQIYSLKYGTIPVVRKTGGLADTVELYDWETQTGTGFVF</sequence>
<keyword evidence="6" id="KW-0328">Glycosyltransferase</keyword>
<dbReference type="GO" id="GO:0005829">
    <property type="term" value="C:cytosol"/>
    <property type="evidence" value="ECO:0007669"/>
    <property type="project" value="TreeGrafter"/>
</dbReference>